<proteinExistence type="predicted"/>
<dbReference type="InParanoid" id="A0A152A6G4"/>
<protein>
    <submittedName>
        <fullName evidence="1">Uncharacterized protein</fullName>
    </submittedName>
</protein>
<dbReference type="Proteomes" id="UP000076078">
    <property type="component" value="Unassembled WGS sequence"/>
</dbReference>
<organism evidence="1 2">
    <name type="scientific">Tieghemostelium lacteum</name>
    <name type="common">Slime mold</name>
    <name type="synonym">Dictyostelium lacteum</name>
    <dbReference type="NCBI Taxonomy" id="361077"/>
    <lineage>
        <taxon>Eukaryota</taxon>
        <taxon>Amoebozoa</taxon>
        <taxon>Evosea</taxon>
        <taxon>Eumycetozoa</taxon>
        <taxon>Dictyostelia</taxon>
        <taxon>Dictyosteliales</taxon>
        <taxon>Raperosteliaceae</taxon>
        <taxon>Tieghemostelium</taxon>
    </lineage>
</organism>
<comment type="caution">
    <text evidence="1">The sequence shown here is derived from an EMBL/GenBank/DDBJ whole genome shotgun (WGS) entry which is preliminary data.</text>
</comment>
<evidence type="ECO:0000313" key="1">
    <source>
        <dbReference type="EMBL" id="KYR01816.1"/>
    </source>
</evidence>
<dbReference type="OrthoDB" id="185373at2759"/>
<accession>A0A152A6G4</accession>
<reference evidence="1 2" key="1">
    <citation type="submission" date="2015-12" db="EMBL/GenBank/DDBJ databases">
        <title>Dictyostelia acquired genes for synthesis and detection of signals that induce cell-type specialization by lateral gene transfer from prokaryotes.</title>
        <authorList>
            <person name="Gloeckner G."/>
            <person name="Schaap P."/>
        </authorList>
    </citation>
    <scope>NUCLEOTIDE SEQUENCE [LARGE SCALE GENOMIC DNA]</scope>
    <source>
        <strain evidence="1 2">TK</strain>
    </source>
</reference>
<gene>
    <name evidence="1" type="ORF">DLAC_01829</name>
</gene>
<dbReference type="AlphaFoldDB" id="A0A152A6G4"/>
<evidence type="ECO:0000313" key="2">
    <source>
        <dbReference type="Proteomes" id="UP000076078"/>
    </source>
</evidence>
<keyword evidence="2" id="KW-1185">Reference proteome</keyword>
<name>A0A152A6G4_TIELA</name>
<dbReference type="EMBL" id="LODT01000006">
    <property type="protein sequence ID" value="KYR01816.1"/>
    <property type="molecule type" value="Genomic_DNA"/>
</dbReference>
<sequence>MIRFLLNSTRLLEKPYRYNLSQVNYCTFNNNKTKKGFNEIIPIKITLNDTQKSLNRDYLKNKYEELSNFFNSNTVENDKIKLTQELKFQSKSENLSELMIFNLVVFAIERKDFDNVIYFLKQYPTNEFRLFHRVLNALTLVSKSTAMSVMKENITKYKEYINSELFKDYIQTLIQKDMNTFIQVLKILKESNLLKETAYMIVMQAMVDTGNHKHLGEFVKRYKADGLKMSDSVYYLLINSAIQRNSLTECQQYVDAMVADYDIIPSVALSQSILLYYQHHSNMAYVDFVNSIFQFYNEKHLAYIMVFNNLSPTATNKEIFNYLYNHFLKTQHDIKKRKIMDYFIGMNLDINNYNGAVYWLKEHLTMFGEPSDRTVTYFSIYHQYHPTDKSIRNYWANRLVDFNIRVSEDRFIYIYNKFQNSKTVETLKGLTNNTLSIPFPPAPIDEKLQKLLITPKTTDDAPSPSSSTSTPSPLMEYLKNNYISKSILPSGSQLFQSMVKLTQEGNDKEFYHSITNRSIKMLLYSPKYFIDPTSFHNTLEIINRETEGGNLHLFRSELVLNYLLNRLLVSYNNQENNEIYVLIQRIFSKIYLLDLVVDKDNEQLLLLSKFQPIGIKLLESLYRSFIKTNFHSSKLLISNLILKSYSASNKNIHELLALIKAQSDAHSYRILVEAVSNSDNAECRVENYLFWLKRVYLYSTNMESPLRLCTIGYLYHVNLLPNSEKIIKEIRHELNINPIHKLSKSTFEKSLDNLPRYLDDNFKLNLSPLETLTPRSLEIIDNLISKIRDN</sequence>